<feature type="region of interest" description="Disordered" evidence="1">
    <location>
        <begin position="1"/>
        <end position="29"/>
    </location>
</feature>
<name>A0ABR0KPE4_9EURO</name>
<evidence type="ECO:0000313" key="3">
    <source>
        <dbReference type="Proteomes" id="UP001345013"/>
    </source>
</evidence>
<dbReference type="PANTHER" id="PTHR39472:SF1">
    <property type="entry name" value="EXPRESSED PROTEIN"/>
    <property type="match status" value="1"/>
</dbReference>
<reference evidence="2 3" key="1">
    <citation type="submission" date="2023-08" db="EMBL/GenBank/DDBJ databases">
        <title>Black Yeasts Isolated from many extreme environments.</title>
        <authorList>
            <person name="Coleine C."/>
            <person name="Stajich J.E."/>
            <person name="Selbmann L."/>
        </authorList>
    </citation>
    <scope>NUCLEOTIDE SEQUENCE [LARGE SCALE GENOMIC DNA]</scope>
    <source>
        <strain evidence="2 3">CCFEE 5885</strain>
    </source>
</reference>
<feature type="compositionally biased region" description="Polar residues" evidence="1">
    <location>
        <begin position="124"/>
        <end position="134"/>
    </location>
</feature>
<sequence length="353" mass="40022">MAGNHYTQLSKDESFVKKPHSAAKRADIGSFRRSVDARAASDLDVAVADTLLWPPESVFSSTDEATIENDSHDIADQQLSIRRESLSRPLPALPGDADMAANSNNAFPPLDNSTNPPRSPASGPGSQVNGNGASYANKYIPPLPVGHQQDLTFLYQQIQELSGILQSNRERVNDVTKSAEEVARRANLANGHSSDDPSADQARIRELERELAKANKIIDLYKHEQKENTFLVGQYEQGLWQATEQTREYATKNEDRFLAQKRHYNNLLQQEKDEHLQTRLDREHWHAQTIRVCEMIRTAYRLRVDEWCDEYRVVVGLQSEVRCLRRCLGMEAEKLEEETGYPYLKDAPFDDQA</sequence>
<keyword evidence="3" id="KW-1185">Reference proteome</keyword>
<accession>A0ABR0KPE4</accession>
<dbReference type="Proteomes" id="UP001345013">
    <property type="component" value="Unassembled WGS sequence"/>
</dbReference>
<evidence type="ECO:0000256" key="1">
    <source>
        <dbReference type="SAM" id="MobiDB-lite"/>
    </source>
</evidence>
<proteinExistence type="predicted"/>
<protein>
    <submittedName>
        <fullName evidence="2">Uncharacterized protein</fullName>
    </submittedName>
</protein>
<feature type="region of interest" description="Disordered" evidence="1">
    <location>
        <begin position="88"/>
        <end position="135"/>
    </location>
</feature>
<dbReference type="EMBL" id="JAVRRG010000002">
    <property type="protein sequence ID" value="KAK5102365.1"/>
    <property type="molecule type" value="Genomic_DNA"/>
</dbReference>
<feature type="compositionally biased region" description="Polar residues" evidence="1">
    <location>
        <begin position="101"/>
        <end position="116"/>
    </location>
</feature>
<gene>
    <name evidence="2" type="ORF">LTR24_000275</name>
</gene>
<organism evidence="2 3">
    <name type="scientific">Lithohypha guttulata</name>
    <dbReference type="NCBI Taxonomy" id="1690604"/>
    <lineage>
        <taxon>Eukaryota</taxon>
        <taxon>Fungi</taxon>
        <taxon>Dikarya</taxon>
        <taxon>Ascomycota</taxon>
        <taxon>Pezizomycotina</taxon>
        <taxon>Eurotiomycetes</taxon>
        <taxon>Chaetothyriomycetidae</taxon>
        <taxon>Chaetothyriales</taxon>
        <taxon>Trichomeriaceae</taxon>
        <taxon>Lithohypha</taxon>
    </lineage>
</organism>
<evidence type="ECO:0000313" key="2">
    <source>
        <dbReference type="EMBL" id="KAK5102365.1"/>
    </source>
</evidence>
<comment type="caution">
    <text evidence="2">The sequence shown here is derived from an EMBL/GenBank/DDBJ whole genome shotgun (WGS) entry which is preliminary data.</text>
</comment>
<dbReference type="PANTHER" id="PTHR39472">
    <property type="entry name" value="EXPRESSED PROTEIN"/>
    <property type="match status" value="1"/>
</dbReference>